<dbReference type="WBParaSite" id="GPUH_0000107901-mRNA-1">
    <property type="protein sequence ID" value="GPUH_0000107901-mRNA-1"/>
    <property type="gene ID" value="GPUH_0000107901"/>
</dbReference>
<dbReference type="GO" id="GO:0000978">
    <property type="term" value="F:RNA polymerase II cis-regulatory region sequence-specific DNA binding"/>
    <property type="evidence" value="ECO:0007669"/>
    <property type="project" value="TreeGrafter"/>
</dbReference>
<dbReference type="OrthoDB" id="5399138at2759"/>
<keyword evidence="3" id="KW-0238">DNA-binding</keyword>
<keyword evidence="4" id="KW-0371">Homeobox</keyword>
<dbReference type="PANTHER" id="PTHR11211">
    <property type="entry name" value="IROQUOIS-CLASS HOMEODOMAIN PROTEIN IRX"/>
    <property type="match status" value="1"/>
</dbReference>
<dbReference type="InterPro" id="IPR001356">
    <property type="entry name" value="HD"/>
</dbReference>
<dbReference type="GO" id="GO:0000981">
    <property type="term" value="F:DNA-binding transcription factor activity, RNA polymerase II-specific"/>
    <property type="evidence" value="ECO:0007669"/>
    <property type="project" value="TreeGrafter"/>
</dbReference>
<keyword evidence="5" id="KW-0539">Nucleus</keyword>
<protein>
    <submittedName>
        <fullName evidence="9">Homeobox_KN domain-containing protein</fullName>
    </submittedName>
</protein>
<comment type="similarity">
    <text evidence="2">Belongs to the TALE/IRO homeobox family.</text>
</comment>
<sequence>MRHLALGGSEMQHLAIDSTEEMKPEMMGAVRAVPGFYFDPMSYHPYASGLDGARRKNATRETTAPLKSWLNEHRKNPYPTKAEKIMLALLTKMTLTQVLFDHFSFFA</sequence>
<evidence type="ECO:0000256" key="5">
    <source>
        <dbReference type="ARBA" id="ARBA00023242"/>
    </source>
</evidence>
<evidence type="ECO:0000259" key="6">
    <source>
        <dbReference type="Pfam" id="PF05920"/>
    </source>
</evidence>
<dbReference type="GO" id="GO:0048468">
    <property type="term" value="P:cell development"/>
    <property type="evidence" value="ECO:0007669"/>
    <property type="project" value="TreeGrafter"/>
</dbReference>
<gene>
    <name evidence="7" type="ORF">GPUH_LOCUS1079</name>
</gene>
<evidence type="ECO:0000256" key="1">
    <source>
        <dbReference type="ARBA" id="ARBA00004123"/>
    </source>
</evidence>
<reference evidence="7 8" key="2">
    <citation type="submission" date="2018-11" db="EMBL/GenBank/DDBJ databases">
        <authorList>
            <consortium name="Pathogen Informatics"/>
        </authorList>
    </citation>
    <scope>NUCLEOTIDE SEQUENCE [LARGE SCALE GENOMIC DNA]</scope>
</reference>
<comment type="subcellular location">
    <subcellularLocation>
        <location evidence="1">Nucleus</location>
    </subcellularLocation>
</comment>
<dbReference type="Pfam" id="PF05920">
    <property type="entry name" value="Homeobox_KN"/>
    <property type="match status" value="1"/>
</dbReference>
<dbReference type="Proteomes" id="UP000271098">
    <property type="component" value="Unassembled WGS sequence"/>
</dbReference>
<dbReference type="AlphaFoldDB" id="A0A183CX88"/>
<keyword evidence="8" id="KW-1185">Reference proteome</keyword>
<proteinExistence type="inferred from homology"/>
<dbReference type="InterPro" id="IPR009057">
    <property type="entry name" value="Homeodomain-like_sf"/>
</dbReference>
<evidence type="ECO:0000256" key="3">
    <source>
        <dbReference type="ARBA" id="ARBA00023125"/>
    </source>
</evidence>
<evidence type="ECO:0000313" key="9">
    <source>
        <dbReference type="WBParaSite" id="GPUH_0000107901-mRNA-1"/>
    </source>
</evidence>
<feature type="domain" description="KN homeodomain" evidence="6">
    <location>
        <begin position="69"/>
        <end position="98"/>
    </location>
</feature>
<organism evidence="9">
    <name type="scientific">Gongylonema pulchrum</name>
    <dbReference type="NCBI Taxonomy" id="637853"/>
    <lineage>
        <taxon>Eukaryota</taxon>
        <taxon>Metazoa</taxon>
        <taxon>Ecdysozoa</taxon>
        <taxon>Nematoda</taxon>
        <taxon>Chromadorea</taxon>
        <taxon>Rhabditida</taxon>
        <taxon>Spirurina</taxon>
        <taxon>Spiruromorpha</taxon>
        <taxon>Spiruroidea</taxon>
        <taxon>Gongylonematidae</taxon>
        <taxon>Gongylonema</taxon>
    </lineage>
</organism>
<evidence type="ECO:0000256" key="2">
    <source>
        <dbReference type="ARBA" id="ARBA00008446"/>
    </source>
</evidence>
<dbReference type="CDD" id="cd00086">
    <property type="entry name" value="homeodomain"/>
    <property type="match status" value="1"/>
</dbReference>
<dbReference type="PANTHER" id="PTHR11211:SF40">
    <property type="entry name" value="MIRROR, ISOFORM C"/>
    <property type="match status" value="1"/>
</dbReference>
<dbReference type="GO" id="GO:0030182">
    <property type="term" value="P:neuron differentiation"/>
    <property type="evidence" value="ECO:0007669"/>
    <property type="project" value="TreeGrafter"/>
</dbReference>
<dbReference type="GO" id="GO:0005634">
    <property type="term" value="C:nucleus"/>
    <property type="evidence" value="ECO:0007669"/>
    <property type="project" value="UniProtKB-SubCell"/>
</dbReference>
<dbReference type="Gene3D" id="1.10.10.60">
    <property type="entry name" value="Homeodomain-like"/>
    <property type="match status" value="1"/>
</dbReference>
<dbReference type="EMBL" id="UYRT01001188">
    <property type="protein sequence ID" value="VDK29336.1"/>
    <property type="molecule type" value="Genomic_DNA"/>
</dbReference>
<reference evidence="9" key="1">
    <citation type="submission" date="2016-06" db="UniProtKB">
        <authorList>
            <consortium name="WormBaseParasite"/>
        </authorList>
    </citation>
    <scope>IDENTIFICATION</scope>
</reference>
<accession>A0A183CX88</accession>
<dbReference type="SUPFAM" id="SSF46689">
    <property type="entry name" value="Homeodomain-like"/>
    <property type="match status" value="1"/>
</dbReference>
<evidence type="ECO:0000313" key="8">
    <source>
        <dbReference type="Proteomes" id="UP000271098"/>
    </source>
</evidence>
<evidence type="ECO:0000313" key="7">
    <source>
        <dbReference type="EMBL" id="VDK29336.1"/>
    </source>
</evidence>
<evidence type="ECO:0000256" key="4">
    <source>
        <dbReference type="ARBA" id="ARBA00023155"/>
    </source>
</evidence>
<name>A0A183CX88_9BILA</name>
<dbReference type="InterPro" id="IPR008422">
    <property type="entry name" value="KN_HD"/>
</dbReference>